<sequence>MTWETPEVHHLSVTRTARYYTLGRPGPALRELWFVLHGYGQLASSFLEPFRSLVHDETRLFVAPEALSRFYLEGFSGRVGASWMTREDRLAEIADYVAYLDALYNHLQMHLPGSPTLHVLGFSQGAATACRWLALGRARAQRLILWAGDVPEDLPHEAGRRLPPPELVWGTHDPLLDAARQQQLLQRLQRLGLRPTVYRFNGGHRIHRPLLRQLLEQPASAPPS</sequence>
<dbReference type="InterPro" id="IPR005645">
    <property type="entry name" value="FSH-like_dom"/>
</dbReference>
<dbReference type="AlphaFoldDB" id="A0A1M6VZJ1"/>
<dbReference type="STRING" id="633813.SAMN04488087_2180"/>
<dbReference type="Pfam" id="PF03959">
    <property type="entry name" value="FSH1"/>
    <property type="match status" value="1"/>
</dbReference>
<dbReference type="OrthoDB" id="595091at2"/>
<evidence type="ECO:0000259" key="1">
    <source>
        <dbReference type="Pfam" id="PF03959"/>
    </source>
</evidence>
<proteinExistence type="predicted"/>
<dbReference type="Gene3D" id="3.40.50.1820">
    <property type="entry name" value="alpha/beta hydrolase"/>
    <property type="match status" value="1"/>
</dbReference>
<name>A0A1M6VZJ1_9BACT</name>
<gene>
    <name evidence="2" type="ORF">SAMN04488087_2180</name>
</gene>
<dbReference type="Proteomes" id="UP000185812">
    <property type="component" value="Unassembled WGS sequence"/>
</dbReference>
<evidence type="ECO:0000313" key="3">
    <source>
        <dbReference type="Proteomes" id="UP000185812"/>
    </source>
</evidence>
<protein>
    <submittedName>
        <fullName evidence="2">Predicted esterase</fullName>
    </submittedName>
</protein>
<reference evidence="3" key="1">
    <citation type="submission" date="2016-11" db="EMBL/GenBank/DDBJ databases">
        <authorList>
            <person name="Varghese N."/>
            <person name="Submissions S."/>
        </authorList>
    </citation>
    <scope>NUCLEOTIDE SEQUENCE [LARGE SCALE GENOMIC DNA]</scope>
    <source>
        <strain evidence="3">DSM 22212</strain>
    </source>
</reference>
<dbReference type="RefSeq" id="WP_072716002.1">
    <property type="nucleotide sequence ID" value="NZ_FRAU01000007.1"/>
</dbReference>
<keyword evidence="3" id="KW-1185">Reference proteome</keyword>
<feature type="domain" description="Serine hydrolase" evidence="1">
    <location>
        <begin position="36"/>
        <end position="206"/>
    </location>
</feature>
<accession>A0A1M6VZJ1</accession>
<evidence type="ECO:0000313" key="2">
    <source>
        <dbReference type="EMBL" id="SHK86922.1"/>
    </source>
</evidence>
<dbReference type="EMBL" id="FRAU01000007">
    <property type="protein sequence ID" value="SHK86922.1"/>
    <property type="molecule type" value="Genomic_DNA"/>
</dbReference>
<organism evidence="2 3">
    <name type="scientific">Rhodothermus profundi</name>
    <dbReference type="NCBI Taxonomy" id="633813"/>
    <lineage>
        <taxon>Bacteria</taxon>
        <taxon>Pseudomonadati</taxon>
        <taxon>Rhodothermota</taxon>
        <taxon>Rhodothermia</taxon>
        <taxon>Rhodothermales</taxon>
        <taxon>Rhodothermaceae</taxon>
        <taxon>Rhodothermus</taxon>
    </lineage>
</organism>
<dbReference type="SUPFAM" id="SSF53474">
    <property type="entry name" value="alpha/beta-Hydrolases"/>
    <property type="match status" value="1"/>
</dbReference>
<dbReference type="InterPro" id="IPR029058">
    <property type="entry name" value="AB_hydrolase_fold"/>
</dbReference>